<name>A0A1H8Z1X8_9GAMM</name>
<keyword evidence="3" id="KW-1185">Reference proteome</keyword>
<dbReference type="AlphaFoldDB" id="A0A1H8Z1X8"/>
<reference evidence="2 3" key="1">
    <citation type="submission" date="2016-10" db="EMBL/GenBank/DDBJ databases">
        <authorList>
            <person name="de Groot N.N."/>
        </authorList>
    </citation>
    <scope>NUCLEOTIDE SEQUENCE [LARGE SCALE GENOMIC DNA]</scope>
    <source>
        <strain evidence="2 3">B7-7</strain>
    </source>
</reference>
<sequence>MSDSIRFHAAVGERPFWLSSLVLLTGLTLTLQTPLSQDATVDLFAGMERPTLAHTLELWPGNPPPWMEGDQMMTEEMEELPLPVSADRDAAQSAMALRERMAR</sequence>
<proteinExistence type="predicted"/>
<dbReference type="STRING" id="867345.SAMN05421693_101137"/>
<organism evidence="2 3">
    <name type="scientific">Ectothiorhodospira magna</name>
    <dbReference type="NCBI Taxonomy" id="867345"/>
    <lineage>
        <taxon>Bacteria</taxon>
        <taxon>Pseudomonadati</taxon>
        <taxon>Pseudomonadota</taxon>
        <taxon>Gammaproteobacteria</taxon>
        <taxon>Chromatiales</taxon>
        <taxon>Ectothiorhodospiraceae</taxon>
        <taxon>Ectothiorhodospira</taxon>
    </lineage>
</organism>
<dbReference type="Proteomes" id="UP000199496">
    <property type="component" value="Unassembled WGS sequence"/>
</dbReference>
<evidence type="ECO:0000313" key="3">
    <source>
        <dbReference type="Proteomes" id="UP000199496"/>
    </source>
</evidence>
<dbReference type="EMBL" id="FOFO01000001">
    <property type="protein sequence ID" value="SEP58351.1"/>
    <property type="molecule type" value="Genomic_DNA"/>
</dbReference>
<feature type="region of interest" description="Disordered" evidence="1">
    <location>
        <begin position="84"/>
        <end position="103"/>
    </location>
</feature>
<dbReference type="RefSeq" id="WP_143339630.1">
    <property type="nucleotide sequence ID" value="NZ_FOFO01000001.1"/>
</dbReference>
<evidence type="ECO:0000256" key="1">
    <source>
        <dbReference type="SAM" id="MobiDB-lite"/>
    </source>
</evidence>
<protein>
    <submittedName>
        <fullName evidence="2">Uncharacterized protein</fullName>
    </submittedName>
</protein>
<evidence type="ECO:0000313" key="2">
    <source>
        <dbReference type="EMBL" id="SEP58351.1"/>
    </source>
</evidence>
<accession>A0A1H8Z1X8</accession>
<gene>
    <name evidence="2" type="ORF">SAMN05421693_101137</name>
</gene>
<dbReference type="OrthoDB" id="5785034at2"/>